<dbReference type="PANTHER" id="PTHR10472">
    <property type="entry name" value="D-TYROSYL-TRNA TYR DEACYLASE"/>
    <property type="match status" value="1"/>
</dbReference>
<organism evidence="3 4">
    <name type="scientific">Priestia megaterium Q3</name>
    <dbReference type="NCBI Taxonomy" id="1452722"/>
    <lineage>
        <taxon>Bacteria</taxon>
        <taxon>Bacillati</taxon>
        <taxon>Bacillota</taxon>
        <taxon>Bacilli</taxon>
        <taxon>Bacillales</taxon>
        <taxon>Bacillaceae</taxon>
        <taxon>Priestia</taxon>
    </lineage>
</organism>
<dbReference type="Pfam" id="PF02580">
    <property type="entry name" value="Tyr_Deacylase"/>
    <property type="match status" value="1"/>
</dbReference>
<accession>A0A806TMH6</accession>
<dbReference type="Gene3D" id="3.50.80.10">
    <property type="entry name" value="D-tyrosyl-tRNA(Tyr) deacylase"/>
    <property type="match status" value="1"/>
</dbReference>
<dbReference type="HAMAP" id="MF_00518">
    <property type="entry name" value="Deacylase_Dtd"/>
    <property type="match status" value="1"/>
</dbReference>
<sequence>MRVVVQRAKNAKVTVAGETVGEIEHGYMLLVGITHEDTEADAEYVADKIVNLRVFEDESGKMNLSLLDVEGEILSVSQFTLYGDCRKGRRPNFMEAARPDHAVTIYNYFNKVLSGKNIRVETGAFGEMMDVSFTNDGPVTLIVESKEKTQAHR</sequence>
<dbReference type="RefSeq" id="WP_028411689.1">
    <property type="nucleotide sequence ID" value="NZ_CP010586.1"/>
</dbReference>
<protein>
    <recommendedName>
        <fullName evidence="2">D-aminoacyl-tRNA deacylase</fullName>
        <shortName evidence="2">DTD</shortName>
        <ecNumber evidence="2">3.1.1.96</ecNumber>
    </recommendedName>
    <alternativeName>
        <fullName evidence="2">Gly-tRNA(Ala) deacylase</fullName>
        <ecNumber evidence="2">3.1.1.-</ecNumber>
    </alternativeName>
</protein>
<dbReference type="EC" id="3.1.1.96" evidence="2"/>
<dbReference type="InterPro" id="IPR003732">
    <property type="entry name" value="Daa-tRNA_deacyls_DTD"/>
</dbReference>
<dbReference type="PANTHER" id="PTHR10472:SF5">
    <property type="entry name" value="D-AMINOACYL-TRNA DEACYLASE 1"/>
    <property type="match status" value="1"/>
</dbReference>
<dbReference type="GO" id="GO:0051500">
    <property type="term" value="F:D-tyrosyl-tRNA(Tyr) deacylase activity"/>
    <property type="evidence" value="ECO:0007669"/>
    <property type="project" value="TreeGrafter"/>
</dbReference>
<dbReference type="GO" id="GO:0019478">
    <property type="term" value="P:D-amino acid catabolic process"/>
    <property type="evidence" value="ECO:0007669"/>
    <property type="project" value="UniProtKB-UniRule"/>
</dbReference>
<dbReference type="AlphaFoldDB" id="A0A806TMH6"/>
<keyword evidence="2" id="KW-0963">Cytoplasm</keyword>
<dbReference type="Proteomes" id="UP000036410">
    <property type="component" value="Chromosome"/>
</dbReference>
<dbReference type="NCBIfam" id="TIGR00256">
    <property type="entry name" value="D-aminoacyl-tRNA deacylase"/>
    <property type="match status" value="1"/>
</dbReference>
<comment type="subunit">
    <text evidence="2">Homodimer.</text>
</comment>
<evidence type="ECO:0000313" key="3">
    <source>
        <dbReference type="EMBL" id="AKP79624.1"/>
    </source>
</evidence>
<feature type="short sequence motif" description="Gly-cisPro motif, important for rejection of L-amino acids" evidence="2">
    <location>
        <begin position="137"/>
        <end position="138"/>
    </location>
</feature>
<dbReference type="GO" id="GO:0043908">
    <property type="term" value="F:Ser(Gly)-tRNA(Ala) hydrolase activity"/>
    <property type="evidence" value="ECO:0007669"/>
    <property type="project" value="UniProtKB-UniRule"/>
</dbReference>
<keyword evidence="2 3" id="KW-0378">Hydrolase</keyword>
<comment type="subcellular location">
    <subcellularLocation>
        <location evidence="2">Cytoplasm</location>
    </subcellularLocation>
</comment>
<evidence type="ECO:0000313" key="4">
    <source>
        <dbReference type="Proteomes" id="UP000036410"/>
    </source>
</evidence>
<dbReference type="CDD" id="cd00563">
    <property type="entry name" value="Dtyr_deacylase"/>
    <property type="match status" value="1"/>
</dbReference>
<comment type="domain">
    <text evidence="2">A Gly-cisPro motif from one monomer fits into the active site of the other monomer to allow specific chiral rejection of L-amino acids.</text>
</comment>
<dbReference type="GeneID" id="48015103"/>
<comment type="catalytic activity">
    <reaction evidence="2">
        <text>glycyl-tRNA(Ala) + H2O = tRNA(Ala) + glycine + H(+)</text>
        <dbReference type="Rhea" id="RHEA:53744"/>
        <dbReference type="Rhea" id="RHEA-COMP:9657"/>
        <dbReference type="Rhea" id="RHEA-COMP:13640"/>
        <dbReference type="ChEBI" id="CHEBI:15377"/>
        <dbReference type="ChEBI" id="CHEBI:15378"/>
        <dbReference type="ChEBI" id="CHEBI:57305"/>
        <dbReference type="ChEBI" id="CHEBI:78442"/>
        <dbReference type="ChEBI" id="CHEBI:78522"/>
    </reaction>
</comment>
<dbReference type="InterPro" id="IPR023509">
    <property type="entry name" value="DTD-like_sf"/>
</dbReference>
<dbReference type="EMBL" id="CP010586">
    <property type="protein sequence ID" value="AKP79624.1"/>
    <property type="molecule type" value="Genomic_DNA"/>
</dbReference>
<gene>
    <name evidence="2 3" type="primary">dtd</name>
    <name evidence="3" type="ORF">AS52_04669</name>
</gene>
<comment type="catalytic activity">
    <reaction evidence="2">
        <text>a D-aminoacyl-tRNA + H2O = a tRNA + a D-alpha-amino acid + H(+)</text>
        <dbReference type="Rhea" id="RHEA:13953"/>
        <dbReference type="Rhea" id="RHEA-COMP:10123"/>
        <dbReference type="Rhea" id="RHEA-COMP:10124"/>
        <dbReference type="ChEBI" id="CHEBI:15377"/>
        <dbReference type="ChEBI" id="CHEBI:15378"/>
        <dbReference type="ChEBI" id="CHEBI:59871"/>
        <dbReference type="ChEBI" id="CHEBI:78442"/>
        <dbReference type="ChEBI" id="CHEBI:79333"/>
        <dbReference type="EC" id="3.1.1.96"/>
    </reaction>
</comment>
<evidence type="ECO:0000256" key="1">
    <source>
        <dbReference type="ARBA" id="ARBA00009673"/>
    </source>
</evidence>
<dbReference type="FunFam" id="3.50.80.10:FF:000001">
    <property type="entry name" value="D-aminoacyl-tRNA deacylase"/>
    <property type="match status" value="1"/>
</dbReference>
<evidence type="ECO:0000256" key="2">
    <source>
        <dbReference type="HAMAP-Rule" id="MF_00518"/>
    </source>
</evidence>
<reference evidence="3 4" key="1">
    <citation type="submission" date="2015-01" db="EMBL/GenBank/DDBJ databases">
        <title>Genome sequence of bacillus megaterium Q3.</title>
        <authorList>
            <person name="Wang Y."/>
            <person name="Luo K."/>
            <person name="Bai L."/>
            <person name="Luo F."/>
        </authorList>
    </citation>
    <scope>NUCLEOTIDE SEQUENCE [LARGE SCALE GENOMIC DNA]</scope>
    <source>
        <strain evidence="3 4">Q3</strain>
    </source>
</reference>
<dbReference type="EC" id="3.1.1.-" evidence="2"/>
<comment type="similarity">
    <text evidence="1 2">Belongs to the DTD family.</text>
</comment>
<comment type="function">
    <text evidence="2">An aminoacyl-tRNA editing enzyme that deacylates mischarged D-aminoacyl-tRNAs. Also deacylates mischarged glycyl-tRNA(Ala), protecting cells against glycine mischarging by AlaRS. Acts via tRNA-based rather than protein-based catalysis; rejects L-amino acids rather than detecting D-amino acids in the active site. By recycling D-aminoacyl-tRNA to D-amino acids and free tRNA molecules, this enzyme counteracts the toxicity associated with the formation of D-aminoacyl-tRNA entities in vivo and helps enforce protein L-homochirality.</text>
</comment>
<proteinExistence type="inferred from homology"/>
<dbReference type="GO" id="GO:0106026">
    <property type="term" value="F:Gly-tRNA(Ala) deacylase activity"/>
    <property type="evidence" value="ECO:0007669"/>
    <property type="project" value="UniProtKB-UniRule"/>
</dbReference>
<keyword evidence="2" id="KW-0694">RNA-binding</keyword>
<dbReference type="SUPFAM" id="SSF69500">
    <property type="entry name" value="DTD-like"/>
    <property type="match status" value="1"/>
</dbReference>
<keyword evidence="2" id="KW-0820">tRNA-binding</keyword>
<dbReference type="GO" id="GO:0000049">
    <property type="term" value="F:tRNA binding"/>
    <property type="evidence" value="ECO:0007669"/>
    <property type="project" value="UniProtKB-UniRule"/>
</dbReference>
<dbReference type="GO" id="GO:0005737">
    <property type="term" value="C:cytoplasm"/>
    <property type="evidence" value="ECO:0007669"/>
    <property type="project" value="UniProtKB-SubCell"/>
</dbReference>
<name>A0A806TMH6_PRIMG</name>